<dbReference type="AlphaFoldDB" id="A0A3N0C0R8"/>
<proteinExistence type="predicted"/>
<comment type="caution">
    <text evidence="3">The sequence shown here is derived from an EMBL/GenBank/DDBJ whole genome shotgun (WGS) entry which is preliminary data.</text>
</comment>
<dbReference type="InterPro" id="IPR000073">
    <property type="entry name" value="AB_hydrolase_1"/>
</dbReference>
<feature type="domain" description="AB hydrolase-1" evidence="2">
    <location>
        <begin position="53"/>
        <end position="284"/>
    </location>
</feature>
<reference evidence="3 4" key="1">
    <citation type="submission" date="2018-10" db="EMBL/GenBank/DDBJ databases">
        <title>Genome sequencing of Arthrobacter oryzae TNB02.</title>
        <authorList>
            <person name="Cho Y.-J."/>
            <person name="Cho A."/>
            <person name="Kim O.-S."/>
        </authorList>
    </citation>
    <scope>NUCLEOTIDE SEQUENCE [LARGE SCALE GENOMIC DNA]</scope>
    <source>
        <strain evidence="3 4">TNB02</strain>
    </source>
</reference>
<gene>
    <name evidence="3" type="ORF">D7003_09405</name>
</gene>
<protein>
    <submittedName>
        <fullName evidence="3">Alpha/beta hydrolase</fullName>
    </submittedName>
</protein>
<feature type="region of interest" description="Disordered" evidence="1">
    <location>
        <begin position="1"/>
        <end position="40"/>
    </location>
</feature>
<dbReference type="SUPFAM" id="SSF53474">
    <property type="entry name" value="alpha/beta-Hydrolases"/>
    <property type="match status" value="1"/>
</dbReference>
<keyword evidence="3" id="KW-0378">Hydrolase</keyword>
<evidence type="ECO:0000259" key="2">
    <source>
        <dbReference type="Pfam" id="PF12697"/>
    </source>
</evidence>
<dbReference type="InterPro" id="IPR029058">
    <property type="entry name" value="AB_hydrolase_fold"/>
</dbReference>
<evidence type="ECO:0000313" key="4">
    <source>
        <dbReference type="Proteomes" id="UP000273807"/>
    </source>
</evidence>
<name>A0A3N0C0R8_9MICC</name>
<dbReference type="GO" id="GO:0016787">
    <property type="term" value="F:hydrolase activity"/>
    <property type="evidence" value="ECO:0007669"/>
    <property type="project" value="UniProtKB-KW"/>
</dbReference>
<dbReference type="Proteomes" id="UP000273807">
    <property type="component" value="Unassembled WGS sequence"/>
</dbReference>
<dbReference type="OrthoDB" id="63519at2"/>
<dbReference type="EMBL" id="RBED01000091">
    <property type="protein sequence ID" value="RNL55626.1"/>
    <property type="molecule type" value="Genomic_DNA"/>
</dbReference>
<organism evidence="3 4">
    <name type="scientific">Arthrobacter oryzae</name>
    <dbReference type="NCBI Taxonomy" id="409290"/>
    <lineage>
        <taxon>Bacteria</taxon>
        <taxon>Bacillati</taxon>
        <taxon>Actinomycetota</taxon>
        <taxon>Actinomycetes</taxon>
        <taxon>Micrococcales</taxon>
        <taxon>Micrococcaceae</taxon>
        <taxon>Arthrobacter</taxon>
    </lineage>
</organism>
<dbReference type="InterPro" id="IPR050228">
    <property type="entry name" value="Carboxylesterase_BioH"/>
</dbReference>
<accession>A0A3N0C0R8</accession>
<dbReference type="PANTHER" id="PTHR43194:SF5">
    <property type="entry name" value="PIMELOYL-[ACYL-CARRIER PROTEIN] METHYL ESTER ESTERASE"/>
    <property type="match status" value="1"/>
</dbReference>
<dbReference type="Gene3D" id="3.40.50.1820">
    <property type="entry name" value="alpha/beta hydrolase"/>
    <property type="match status" value="1"/>
</dbReference>
<dbReference type="PANTHER" id="PTHR43194">
    <property type="entry name" value="HYDROLASE ALPHA/BETA FOLD FAMILY"/>
    <property type="match status" value="1"/>
</dbReference>
<keyword evidence="4" id="KW-1185">Reference proteome</keyword>
<dbReference type="Pfam" id="PF12697">
    <property type="entry name" value="Abhydrolase_6"/>
    <property type="match status" value="1"/>
</dbReference>
<evidence type="ECO:0000313" key="3">
    <source>
        <dbReference type="EMBL" id="RNL55626.1"/>
    </source>
</evidence>
<sequence>MRGSTPSSDDGPMATSTNSALPAENRPGRSSTVSTDGTRIGWITKGRGKPLMLVHGGGADHTRLEPFAEALSDRFAVHLVDRRGRGMSGDKDTYDIELEYDDIAAVAEAVGQEMTVLGHSYGGPIAIGAATRTDAIARVIAYEGWPSLAGSPPSYELGDTAERIQALLDSDDRDGAVTLVFRDLVGLGEAQLAEMRTQPSWRARLAAAATLPREVRTEPTIQMAPADLAAIAAPVLLVIGGQNEPALRPGADQLCSYLPDARVHVLVGQGHMAFDTAPDLLAAAITAFVEATTPGVGR</sequence>
<feature type="compositionally biased region" description="Polar residues" evidence="1">
    <location>
        <begin position="1"/>
        <end position="20"/>
    </location>
</feature>
<feature type="compositionally biased region" description="Polar residues" evidence="1">
    <location>
        <begin position="28"/>
        <end position="37"/>
    </location>
</feature>
<evidence type="ECO:0000256" key="1">
    <source>
        <dbReference type="SAM" id="MobiDB-lite"/>
    </source>
</evidence>